<organism evidence="1 2">
    <name type="scientific">Caerostris extrusa</name>
    <name type="common">Bark spider</name>
    <name type="synonym">Caerostris bankana</name>
    <dbReference type="NCBI Taxonomy" id="172846"/>
    <lineage>
        <taxon>Eukaryota</taxon>
        <taxon>Metazoa</taxon>
        <taxon>Ecdysozoa</taxon>
        <taxon>Arthropoda</taxon>
        <taxon>Chelicerata</taxon>
        <taxon>Arachnida</taxon>
        <taxon>Araneae</taxon>
        <taxon>Araneomorphae</taxon>
        <taxon>Entelegynae</taxon>
        <taxon>Araneoidea</taxon>
        <taxon>Araneidae</taxon>
        <taxon>Caerostris</taxon>
    </lineage>
</organism>
<protein>
    <submittedName>
        <fullName evidence="1">Uncharacterized protein</fullName>
    </submittedName>
</protein>
<dbReference type="AlphaFoldDB" id="A0AAV4RCZ9"/>
<proteinExistence type="predicted"/>
<sequence length="81" mass="9258">MSSLTFSTARTRRSCVGSKGLKRRLTFGEDDLMPYDNHHSFSYRKQSCQFFHTIGGLQRNVYLEVKSNVHWLAGEIMGITG</sequence>
<name>A0AAV4RCZ9_CAEEX</name>
<reference evidence="1 2" key="1">
    <citation type="submission" date="2021-06" db="EMBL/GenBank/DDBJ databases">
        <title>Caerostris extrusa draft genome.</title>
        <authorList>
            <person name="Kono N."/>
            <person name="Arakawa K."/>
        </authorList>
    </citation>
    <scope>NUCLEOTIDE SEQUENCE [LARGE SCALE GENOMIC DNA]</scope>
</reference>
<dbReference type="EMBL" id="BPLR01007576">
    <property type="protein sequence ID" value="GIY18110.1"/>
    <property type="molecule type" value="Genomic_DNA"/>
</dbReference>
<gene>
    <name evidence="1" type="ORF">CEXT_583481</name>
</gene>
<evidence type="ECO:0000313" key="1">
    <source>
        <dbReference type="EMBL" id="GIY18110.1"/>
    </source>
</evidence>
<evidence type="ECO:0000313" key="2">
    <source>
        <dbReference type="Proteomes" id="UP001054945"/>
    </source>
</evidence>
<keyword evidence="2" id="KW-1185">Reference proteome</keyword>
<dbReference type="Proteomes" id="UP001054945">
    <property type="component" value="Unassembled WGS sequence"/>
</dbReference>
<accession>A0AAV4RCZ9</accession>
<comment type="caution">
    <text evidence="1">The sequence shown here is derived from an EMBL/GenBank/DDBJ whole genome shotgun (WGS) entry which is preliminary data.</text>
</comment>